<comment type="catalytic activity">
    <reaction evidence="6">
        <text>N-acetyl-L-glutamate 5-semialdehyde + phosphate + NADP(+) = N-acetyl-L-glutamyl 5-phosphate + NADPH + H(+)</text>
        <dbReference type="Rhea" id="RHEA:21588"/>
        <dbReference type="ChEBI" id="CHEBI:15378"/>
        <dbReference type="ChEBI" id="CHEBI:29123"/>
        <dbReference type="ChEBI" id="CHEBI:43474"/>
        <dbReference type="ChEBI" id="CHEBI:57783"/>
        <dbReference type="ChEBI" id="CHEBI:57936"/>
        <dbReference type="ChEBI" id="CHEBI:58349"/>
        <dbReference type="EC" id="1.2.1.38"/>
    </reaction>
</comment>
<dbReference type="InterPro" id="IPR058924">
    <property type="entry name" value="AGPR_dimerisation_dom"/>
</dbReference>
<dbReference type="PANTHER" id="PTHR32338:SF10">
    <property type="entry name" value="N-ACETYL-GAMMA-GLUTAMYL-PHOSPHATE REDUCTASE, CHLOROPLASTIC-RELATED"/>
    <property type="match status" value="1"/>
</dbReference>
<dbReference type="CDD" id="cd23935">
    <property type="entry name" value="AGPR_2_C"/>
    <property type="match status" value="1"/>
</dbReference>
<evidence type="ECO:0000259" key="7">
    <source>
        <dbReference type="SMART" id="SM00859"/>
    </source>
</evidence>
<keyword evidence="5 6" id="KW-0560">Oxidoreductase</keyword>
<proteinExistence type="inferred from homology"/>
<gene>
    <name evidence="6" type="primary">argC</name>
    <name evidence="8" type="ORF">VW35_10530</name>
</gene>
<evidence type="ECO:0000256" key="3">
    <source>
        <dbReference type="ARBA" id="ARBA00022605"/>
    </source>
</evidence>
<reference evidence="8 9" key="1">
    <citation type="submission" date="2015-03" db="EMBL/GenBank/DDBJ databases">
        <authorList>
            <person name="Hassan Y.I."/>
            <person name="Lepp D."/>
            <person name="Zhou T."/>
        </authorList>
    </citation>
    <scope>NUCLEOTIDE SEQUENCE [LARGE SCALE GENOMIC DNA]</scope>
    <source>
        <strain evidence="8 9">GH2-10</strain>
    </source>
</reference>
<dbReference type="CDD" id="cd17896">
    <property type="entry name" value="AGPR_2_N"/>
    <property type="match status" value="1"/>
</dbReference>
<dbReference type="InterPro" id="IPR010136">
    <property type="entry name" value="AGPR_type-2"/>
</dbReference>
<dbReference type="Proteomes" id="UP000033514">
    <property type="component" value="Unassembled WGS sequence"/>
</dbReference>
<dbReference type="SUPFAM" id="SSF51735">
    <property type="entry name" value="NAD(P)-binding Rossmann-fold domains"/>
    <property type="match status" value="1"/>
</dbReference>
<organism evidence="8 9">
    <name type="scientific">Devosia soli</name>
    <dbReference type="NCBI Taxonomy" id="361041"/>
    <lineage>
        <taxon>Bacteria</taxon>
        <taxon>Pseudomonadati</taxon>
        <taxon>Pseudomonadota</taxon>
        <taxon>Alphaproteobacteria</taxon>
        <taxon>Hyphomicrobiales</taxon>
        <taxon>Devosiaceae</taxon>
        <taxon>Devosia</taxon>
    </lineage>
</organism>
<dbReference type="AlphaFoldDB" id="A0A0F5L9G3"/>
<evidence type="ECO:0000313" key="9">
    <source>
        <dbReference type="Proteomes" id="UP000033514"/>
    </source>
</evidence>
<comment type="caution">
    <text evidence="8">The sequence shown here is derived from an EMBL/GenBank/DDBJ whole genome shotgun (WGS) entry which is preliminary data.</text>
</comment>
<dbReference type="PANTHER" id="PTHR32338">
    <property type="entry name" value="N-ACETYL-GAMMA-GLUTAMYL-PHOSPHATE REDUCTASE, CHLOROPLASTIC-RELATED-RELATED"/>
    <property type="match status" value="1"/>
</dbReference>
<dbReference type="RefSeq" id="WP_046143076.1">
    <property type="nucleotide sequence ID" value="NZ_LAJG01000021.1"/>
</dbReference>
<dbReference type="GO" id="GO:0005737">
    <property type="term" value="C:cytoplasm"/>
    <property type="evidence" value="ECO:0007669"/>
    <property type="project" value="UniProtKB-SubCell"/>
</dbReference>
<keyword evidence="3 6" id="KW-0028">Amino-acid biosynthesis</keyword>
<sequence length="317" mass="33719">MVAKIFIDGEAGTTGLQIRERLAGRRDLEVLSIAPEKRKDQDERKRLLNAADVAILCLPDEAAKESVRLIENSTTRVIDASTAFRVDPDWAYGFAEMDKSQGEKIANARFVANPGCWPQGLIAGLRPLIAAGLVPADYPVIYHGISGYTGGGRQMIEDYVAEGDKSSQYMPYGLTFQHKHVPEMTLFTGLKRAPLFEPVVGNFAQGMTTSLPLQLGGLAKVPAGAEIHAAIADHFAAIPDSFVKVAPYDPSLGKTPALDPQVHNGTNTLTLHVFANDARAQAAVVAVYDNLGKGASGAAVQNLNLMLGVAAAESLAA</sequence>
<dbReference type="InterPro" id="IPR036291">
    <property type="entry name" value="NAD(P)-bd_dom_sf"/>
</dbReference>
<feature type="domain" description="Semialdehyde dehydrogenase NAD-binding" evidence="7">
    <location>
        <begin position="4"/>
        <end position="105"/>
    </location>
</feature>
<dbReference type="GO" id="GO:0006526">
    <property type="term" value="P:L-arginine biosynthetic process"/>
    <property type="evidence" value="ECO:0007669"/>
    <property type="project" value="UniProtKB-UniRule"/>
</dbReference>
<accession>A0A0F5L9G3</accession>
<dbReference type="OrthoDB" id="9801289at2"/>
<dbReference type="GO" id="GO:0051287">
    <property type="term" value="F:NAD binding"/>
    <property type="evidence" value="ECO:0007669"/>
    <property type="project" value="InterPro"/>
</dbReference>
<evidence type="ECO:0000256" key="6">
    <source>
        <dbReference type="HAMAP-Rule" id="MF_01110"/>
    </source>
</evidence>
<evidence type="ECO:0000256" key="2">
    <source>
        <dbReference type="ARBA" id="ARBA00022571"/>
    </source>
</evidence>
<comment type="subcellular location">
    <subcellularLocation>
        <location evidence="6">Cytoplasm</location>
    </subcellularLocation>
</comment>
<keyword evidence="1 6" id="KW-0963">Cytoplasm</keyword>
<dbReference type="GO" id="GO:0003942">
    <property type="term" value="F:N-acetyl-gamma-glutamyl-phosphate reductase activity"/>
    <property type="evidence" value="ECO:0007669"/>
    <property type="project" value="UniProtKB-UniRule"/>
</dbReference>
<comment type="pathway">
    <text evidence="6">Amino-acid biosynthesis; L-arginine biosynthesis; N(2)-acetyl-L-ornithine from L-glutamate: step 3/4.</text>
</comment>
<dbReference type="InterPro" id="IPR050085">
    <property type="entry name" value="AGPR"/>
</dbReference>
<dbReference type="UniPathway" id="UPA00068">
    <property type="reaction ID" value="UER00108"/>
</dbReference>
<feature type="active site" evidence="6">
    <location>
        <position position="116"/>
    </location>
</feature>
<dbReference type="STRING" id="361041.VW35_10530"/>
<dbReference type="EMBL" id="LAJG01000021">
    <property type="protein sequence ID" value="KKB78905.1"/>
    <property type="molecule type" value="Genomic_DNA"/>
</dbReference>
<evidence type="ECO:0000313" key="8">
    <source>
        <dbReference type="EMBL" id="KKB78905.1"/>
    </source>
</evidence>
<name>A0A0F5L9G3_9HYPH</name>
<dbReference type="Pfam" id="PF01118">
    <property type="entry name" value="Semialdhyde_dh"/>
    <property type="match status" value="1"/>
</dbReference>
<dbReference type="SMART" id="SM00859">
    <property type="entry name" value="Semialdhyde_dh"/>
    <property type="match status" value="1"/>
</dbReference>
<dbReference type="InterPro" id="IPR000534">
    <property type="entry name" value="Semialdehyde_DH_NAD-bd"/>
</dbReference>
<keyword evidence="9" id="KW-1185">Reference proteome</keyword>
<dbReference type="Gene3D" id="3.40.50.720">
    <property type="entry name" value="NAD(P)-binding Rossmann-like Domain"/>
    <property type="match status" value="1"/>
</dbReference>
<evidence type="ECO:0000256" key="4">
    <source>
        <dbReference type="ARBA" id="ARBA00022857"/>
    </source>
</evidence>
<evidence type="ECO:0000256" key="5">
    <source>
        <dbReference type="ARBA" id="ARBA00023002"/>
    </source>
</evidence>
<dbReference type="NCBIfam" id="TIGR01851">
    <property type="entry name" value="argC_other"/>
    <property type="match status" value="1"/>
</dbReference>
<protein>
    <recommendedName>
        <fullName evidence="6">N-acetyl-gamma-glutamyl-phosphate reductase</fullName>
        <shortName evidence="6">AGPR</shortName>
        <ecNumber evidence="6">1.2.1.38</ecNumber>
    </recommendedName>
    <alternativeName>
        <fullName evidence="6">N-acetyl-glutamate semialdehyde dehydrogenase</fullName>
        <shortName evidence="6">NAGSA dehydrogenase</shortName>
    </alternativeName>
</protein>
<dbReference type="HAMAP" id="MF_01110">
    <property type="entry name" value="ArgC_type2"/>
    <property type="match status" value="1"/>
</dbReference>
<dbReference type="SUPFAM" id="SSF55347">
    <property type="entry name" value="Glyceraldehyde-3-phosphate dehydrogenase-like, C-terminal domain"/>
    <property type="match status" value="1"/>
</dbReference>
<comment type="function">
    <text evidence="6">Catalyzes the NADPH-dependent reduction of N-acetyl-5-glutamyl phosphate to yield N-acetyl-L-glutamate 5-semialdehyde.</text>
</comment>
<keyword evidence="2 6" id="KW-0055">Arginine biosynthesis</keyword>
<comment type="similarity">
    <text evidence="6">Belongs to the NAGSA dehydrogenase family. Type 2 subfamily.</text>
</comment>
<dbReference type="Gene3D" id="3.30.360.10">
    <property type="entry name" value="Dihydrodipicolinate Reductase, domain 2"/>
    <property type="match status" value="1"/>
</dbReference>
<dbReference type="EC" id="1.2.1.38" evidence="6"/>
<evidence type="ECO:0000256" key="1">
    <source>
        <dbReference type="ARBA" id="ARBA00022490"/>
    </source>
</evidence>
<dbReference type="Pfam" id="PF22698">
    <property type="entry name" value="Semialdhyde_dhC_1"/>
    <property type="match status" value="1"/>
</dbReference>
<keyword evidence="4 6" id="KW-0521">NADP</keyword>
<dbReference type="PATRIC" id="fig|361041.3.peg.1466"/>